<dbReference type="Pfam" id="PF00582">
    <property type="entry name" value="Usp"/>
    <property type="match status" value="1"/>
</dbReference>
<reference evidence="3 4" key="1">
    <citation type="submission" date="2018-07" db="EMBL/GenBank/DDBJ databases">
        <title>Genomic Encyclopedia of Type Strains, Phase IV (KMG-IV): sequencing the most valuable type-strain genomes for metagenomic binning, comparative biology and taxonomic classification.</title>
        <authorList>
            <person name="Goeker M."/>
        </authorList>
    </citation>
    <scope>NUCLEOTIDE SEQUENCE [LARGE SCALE GENOMIC DNA]</scope>
    <source>
        <strain evidence="3 4">DSM 7466</strain>
    </source>
</reference>
<dbReference type="Gene3D" id="3.40.50.620">
    <property type="entry name" value="HUPs"/>
    <property type="match status" value="1"/>
</dbReference>
<dbReference type="RefSeq" id="WP_115892001.1">
    <property type="nucleotide sequence ID" value="NZ_QREL01000001.1"/>
</dbReference>
<organism evidence="3 4">
    <name type="scientific">Methanothermobacter defluvii</name>
    <dbReference type="NCBI Taxonomy" id="49339"/>
    <lineage>
        <taxon>Archaea</taxon>
        <taxon>Methanobacteriati</taxon>
        <taxon>Methanobacteriota</taxon>
        <taxon>Methanomada group</taxon>
        <taxon>Methanobacteria</taxon>
        <taxon>Methanobacteriales</taxon>
        <taxon>Methanobacteriaceae</taxon>
        <taxon>Methanothermobacter</taxon>
    </lineage>
</organism>
<comment type="caution">
    <text evidence="3">The sequence shown here is derived from an EMBL/GenBank/DDBJ whole genome shotgun (WGS) entry which is preliminary data.</text>
</comment>
<dbReference type="PRINTS" id="PR01438">
    <property type="entry name" value="UNVRSLSTRESS"/>
</dbReference>
<feature type="domain" description="UspA" evidence="2">
    <location>
        <begin position="1"/>
        <end position="146"/>
    </location>
</feature>
<protein>
    <submittedName>
        <fullName evidence="3">Nucleotide-binding universal stress UspA family protein</fullName>
    </submittedName>
</protein>
<dbReference type="PANTHER" id="PTHR46268">
    <property type="entry name" value="STRESS RESPONSE PROTEIN NHAX"/>
    <property type="match status" value="1"/>
</dbReference>
<comment type="similarity">
    <text evidence="1">Belongs to the universal stress protein A family.</text>
</comment>
<dbReference type="Proteomes" id="UP000256864">
    <property type="component" value="Unassembled WGS sequence"/>
</dbReference>
<evidence type="ECO:0000259" key="2">
    <source>
        <dbReference type="Pfam" id="PF00582"/>
    </source>
</evidence>
<sequence>MYRRILIPTDGSEDARKATRHAFHIAGMSGADILAISVVDTSYRKIWDEDISRRLEEILKKQAEKAISILKDEFSSQQELGHMTETRLDTVILEGNPAEVILEVMEDEDVDLVVMGSSGKHGLDRIISGSITRKVLKSATKPVMVVG</sequence>
<dbReference type="InterPro" id="IPR014729">
    <property type="entry name" value="Rossmann-like_a/b/a_fold"/>
</dbReference>
<gene>
    <name evidence="3" type="ORF">C7452_0304</name>
</gene>
<dbReference type="InterPro" id="IPR006015">
    <property type="entry name" value="Universal_stress_UspA"/>
</dbReference>
<dbReference type="EMBL" id="QREL01000001">
    <property type="protein sequence ID" value="REE28303.1"/>
    <property type="molecule type" value="Genomic_DNA"/>
</dbReference>
<proteinExistence type="inferred from homology"/>
<name>A0A371NCR1_9EURY</name>
<dbReference type="CDD" id="cd00293">
    <property type="entry name" value="USP-like"/>
    <property type="match status" value="1"/>
</dbReference>
<dbReference type="AlphaFoldDB" id="A0A371NCR1"/>
<dbReference type="PIRSF" id="PIRSF006276">
    <property type="entry name" value="UspA"/>
    <property type="match status" value="1"/>
</dbReference>
<evidence type="ECO:0000256" key="1">
    <source>
        <dbReference type="ARBA" id="ARBA00008791"/>
    </source>
</evidence>
<evidence type="ECO:0000313" key="4">
    <source>
        <dbReference type="Proteomes" id="UP000256864"/>
    </source>
</evidence>
<dbReference type="SUPFAM" id="SSF52402">
    <property type="entry name" value="Adenine nucleotide alpha hydrolases-like"/>
    <property type="match status" value="1"/>
</dbReference>
<dbReference type="PANTHER" id="PTHR46268:SF6">
    <property type="entry name" value="UNIVERSAL STRESS PROTEIN UP12"/>
    <property type="match status" value="1"/>
</dbReference>
<keyword evidence="4" id="KW-1185">Reference proteome</keyword>
<dbReference type="InterPro" id="IPR006016">
    <property type="entry name" value="UspA"/>
</dbReference>
<evidence type="ECO:0000313" key="3">
    <source>
        <dbReference type="EMBL" id="REE28303.1"/>
    </source>
</evidence>
<dbReference type="GeneID" id="301442810"/>
<accession>A0A371NCR1</accession>